<comment type="caution">
    <text evidence="2">The sequence shown here is derived from an EMBL/GenBank/DDBJ whole genome shotgun (WGS) entry which is preliminary data.</text>
</comment>
<dbReference type="EMBL" id="SNXR01000001">
    <property type="protein sequence ID" value="TDP61921.1"/>
    <property type="molecule type" value="Genomic_DNA"/>
</dbReference>
<keyword evidence="3" id="KW-1185">Reference proteome</keyword>
<keyword evidence="1" id="KW-0812">Transmembrane</keyword>
<accession>A0A4R6QH57</accession>
<proteinExistence type="predicted"/>
<protein>
    <submittedName>
        <fullName evidence="2">Uncharacterized protein</fullName>
    </submittedName>
</protein>
<sequence>MKYFNLAVMIIAVVVLVFTIQKINFSDLSFETNYRNYIRIVLSIGIFLIYWGKVFNKKNH</sequence>
<keyword evidence="1" id="KW-1133">Transmembrane helix</keyword>
<evidence type="ECO:0000256" key="1">
    <source>
        <dbReference type="SAM" id="Phobius"/>
    </source>
</evidence>
<feature type="transmembrane region" description="Helical" evidence="1">
    <location>
        <begin position="37"/>
        <end position="55"/>
    </location>
</feature>
<evidence type="ECO:0000313" key="3">
    <source>
        <dbReference type="Proteomes" id="UP000295260"/>
    </source>
</evidence>
<dbReference type="AlphaFoldDB" id="A0A4R6QH57"/>
<dbReference type="Proteomes" id="UP000295260">
    <property type="component" value="Unassembled WGS sequence"/>
</dbReference>
<gene>
    <name evidence="2" type="ORF">BC748_0031</name>
</gene>
<reference evidence="2 3" key="1">
    <citation type="submission" date="2019-03" db="EMBL/GenBank/DDBJ databases">
        <title>Genomic Encyclopedia of Archaeal and Bacterial Type Strains, Phase II (KMG-II): from individual species to whole genera.</title>
        <authorList>
            <person name="Goeker M."/>
        </authorList>
    </citation>
    <scope>NUCLEOTIDE SEQUENCE [LARGE SCALE GENOMIC DNA]</scope>
    <source>
        <strain evidence="2 3">DSM 25687</strain>
    </source>
</reference>
<keyword evidence="1" id="KW-0472">Membrane</keyword>
<feature type="transmembrane region" description="Helical" evidence="1">
    <location>
        <begin position="6"/>
        <end position="25"/>
    </location>
</feature>
<dbReference type="RefSeq" id="WP_162846376.1">
    <property type="nucleotide sequence ID" value="NZ_SNXR01000001.1"/>
</dbReference>
<name>A0A4R6QH57_9FLAO</name>
<organism evidence="2 3">
    <name type="scientific">Flavobacterium dankookense</name>
    <dbReference type="NCBI Taxonomy" id="706186"/>
    <lineage>
        <taxon>Bacteria</taxon>
        <taxon>Pseudomonadati</taxon>
        <taxon>Bacteroidota</taxon>
        <taxon>Flavobacteriia</taxon>
        <taxon>Flavobacteriales</taxon>
        <taxon>Flavobacteriaceae</taxon>
        <taxon>Flavobacterium</taxon>
    </lineage>
</organism>
<evidence type="ECO:0000313" key="2">
    <source>
        <dbReference type="EMBL" id="TDP61921.1"/>
    </source>
</evidence>